<dbReference type="HOGENOM" id="CLU_340630_0_0_0"/>
<organism evidence="12 13">
    <name type="scientific">Marinitoga piezophila (strain DSM 14283 / JCM 11233 / KA3)</name>
    <dbReference type="NCBI Taxonomy" id="443254"/>
    <lineage>
        <taxon>Bacteria</taxon>
        <taxon>Thermotogati</taxon>
        <taxon>Thermotogota</taxon>
        <taxon>Thermotogae</taxon>
        <taxon>Petrotogales</taxon>
        <taxon>Petrotogaceae</taxon>
        <taxon>Marinitoga</taxon>
    </lineage>
</organism>
<feature type="coiled-coil region" evidence="10">
    <location>
        <begin position="448"/>
        <end position="475"/>
    </location>
</feature>
<feature type="coiled-coil region" evidence="10">
    <location>
        <begin position="275"/>
        <end position="309"/>
    </location>
</feature>
<gene>
    <name evidence="12" type="ordered locus">Marpi_1619</name>
</gene>
<dbReference type="eggNOG" id="COG1196">
    <property type="taxonomic scope" value="Bacteria"/>
</dbReference>
<evidence type="ECO:0000256" key="3">
    <source>
        <dbReference type="ARBA" id="ARBA00022448"/>
    </source>
</evidence>
<keyword evidence="13" id="KW-1185">Reference proteome</keyword>
<dbReference type="InterPro" id="IPR000515">
    <property type="entry name" value="MetI-like"/>
</dbReference>
<dbReference type="AlphaFoldDB" id="H2J4Z1"/>
<proteinExistence type="inferred from homology"/>
<accession>H2J4Z1</accession>
<keyword evidence="8 9" id="KW-0472">Membrane</keyword>
<feature type="transmembrane region" description="Helical" evidence="9">
    <location>
        <begin position="775"/>
        <end position="796"/>
    </location>
</feature>
<dbReference type="eggNOG" id="COG3833">
    <property type="taxonomic scope" value="Bacteria"/>
</dbReference>
<dbReference type="STRING" id="443254.Marpi_1619"/>
<dbReference type="Gene3D" id="1.20.1270.60">
    <property type="entry name" value="Arfaptin homology (AH) domain/BAR domain"/>
    <property type="match status" value="1"/>
</dbReference>
<dbReference type="InterPro" id="IPR050901">
    <property type="entry name" value="BP-dep_ABC_trans_perm"/>
</dbReference>
<dbReference type="GO" id="GO:0042956">
    <property type="term" value="P:maltodextrin transmembrane transport"/>
    <property type="evidence" value="ECO:0007669"/>
    <property type="project" value="TreeGrafter"/>
</dbReference>
<feature type="transmembrane region" description="Helical" evidence="9">
    <location>
        <begin position="9"/>
        <end position="31"/>
    </location>
</feature>
<protein>
    <submittedName>
        <fullName evidence="12">ABC-type maltose transport systems, permease component</fullName>
    </submittedName>
</protein>
<dbReference type="PANTHER" id="PTHR32243">
    <property type="entry name" value="MALTOSE TRANSPORT SYSTEM PERMEASE-RELATED"/>
    <property type="match status" value="1"/>
</dbReference>
<evidence type="ECO:0000256" key="2">
    <source>
        <dbReference type="ARBA" id="ARBA00009047"/>
    </source>
</evidence>
<feature type="transmembrane region" description="Helical" evidence="9">
    <location>
        <begin position="656"/>
        <end position="682"/>
    </location>
</feature>
<dbReference type="CDD" id="cd06261">
    <property type="entry name" value="TM_PBP2"/>
    <property type="match status" value="1"/>
</dbReference>
<keyword evidence="10" id="KW-0175">Coiled coil</keyword>
<dbReference type="GO" id="GO:0015423">
    <property type="term" value="F:ABC-type maltose transporter activity"/>
    <property type="evidence" value="ECO:0007669"/>
    <property type="project" value="TreeGrafter"/>
</dbReference>
<dbReference type="InterPro" id="IPR027267">
    <property type="entry name" value="AH/BAR_dom_sf"/>
</dbReference>
<keyword evidence="4" id="KW-1003">Cell membrane</keyword>
<dbReference type="PROSITE" id="PS50928">
    <property type="entry name" value="ABC_TM1"/>
    <property type="match status" value="1"/>
</dbReference>
<feature type="transmembrane region" description="Helical" evidence="9">
    <location>
        <begin position="833"/>
        <end position="852"/>
    </location>
</feature>
<reference evidence="13" key="2">
    <citation type="submission" date="2012-01" db="EMBL/GenBank/DDBJ databases">
        <title>Complete sequence of chromosome of Marinitoga piezophila KA3.</title>
        <authorList>
            <person name="Lucas S."/>
            <person name="Han J."/>
            <person name="Lapidus A."/>
            <person name="Cheng J.-F."/>
            <person name="Goodwin L."/>
            <person name="Pitluck S."/>
            <person name="Peters L."/>
            <person name="Mikhailova N."/>
            <person name="Teshima H."/>
            <person name="Detter J.C."/>
            <person name="Han C."/>
            <person name="Tapia R."/>
            <person name="Land M."/>
            <person name="Hauser L."/>
            <person name="Kyrpides N."/>
            <person name="Ivanova N."/>
            <person name="Pagani I."/>
            <person name="Jebbar M."/>
            <person name="Vannier P."/>
            <person name="Oger P."/>
            <person name="Cario A."/>
            <person name="Bartlett D."/>
            <person name="Noll K.M."/>
            <person name="Woyke T."/>
        </authorList>
    </citation>
    <scope>NUCLEOTIDE SEQUENCE [LARGE SCALE GENOMIC DNA]</scope>
    <source>
        <strain evidence="13">DSM 14283 / JCM 11233 / KA3</strain>
    </source>
</reference>
<feature type="domain" description="ABC transmembrane type-1" evidence="11">
    <location>
        <begin position="657"/>
        <end position="854"/>
    </location>
</feature>
<dbReference type="Proteomes" id="UP000007161">
    <property type="component" value="Chromosome"/>
</dbReference>
<evidence type="ECO:0000256" key="1">
    <source>
        <dbReference type="ARBA" id="ARBA00004651"/>
    </source>
</evidence>
<evidence type="ECO:0000313" key="12">
    <source>
        <dbReference type="EMBL" id="AEX86008.1"/>
    </source>
</evidence>
<evidence type="ECO:0000256" key="7">
    <source>
        <dbReference type="ARBA" id="ARBA00022989"/>
    </source>
</evidence>
<reference evidence="12 13" key="1">
    <citation type="journal article" date="2012" name="J. Bacteriol.">
        <title>Complete Genome Sequence of the Thermophilic, Piezophilic, Heterotrophic Bacterium Marinitoga piezophila KA3.</title>
        <authorList>
            <person name="Lucas S."/>
            <person name="Han J."/>
            <person name="Lapidus A."/>
            <person name="Cheng J.F."/>
            <person name="Goodwin L.A."/>
            <person name="Pitluck S."/>
            <person name="Peters L."/>
            <person name="Mikhailova N."/>
            <person name="Teshima H."/>
            <person name="Detter J.C."/>
            <person name="Han C."/>
            <person name="Tapia R."/>
            <person name="Land M."/>
            <person name="Hauser L."/>
            <person name="Kyrpides N.C."/>
            <person name="Ivanova N."/>
            <person name="Pagani I."/>
            <person name="Vannier P."/>
            <person name="Oger P."/>
            <person name="Bartlett D.H."/>
            <person name="Noll K.M."/>
            <person name="Woyke T."/>
            <person name="Jebbar M."/>
        </authorList>
    </citation>
    <scope>NUCLEOTIDE SEQUENCE [LARGE SCALE GENOMIC DNA]</scope>
    <source>
        <strain evidence="13">DSM 14283 / JCM 11233 / KA3</strain>
    </source>
</reference>
<dbReference type="Gene3D" id="1.10.3720.10">
    <property type="entry name" value="MetI-like"/>
    <property type="match status" value="2"/>
</dbReference>
<feature type="coiled-coil region" evidence="10">
    <location>
        <begin position="136"/>
        <end position="183"/>
    </location>
</feature>
<evidence type="ECO:0000256" key="8">
    <source>
        <dbReference type="ARBA" id="ARBA00023136"/>
    </source>
</evidence>
<name>H2J4Z1_MARPK</name>
<feature type="coiled-coil region" evidence="10">
    <location>
        <begin position="551"/>
        <end position="578"/>
    </location>
</feature>
<keyword evidence="6 9" id="KW-0812">Transmembrane</keyword>
<evidence type="ECO:0000256" key="10">
    <source>
        <dbReference type="SAM" id="Coils"/>
    </source>
</evidence>
<dbReference type="EMBL" id="CP003257">
    <property type="protein sequence ID" value="AEX86008.1"/>
    <property type="molecule type" value="Genomic_DNA"/>
</dbReference>
<keyword evidence="7 9" id="KW-1133">Transmembrane helix</keyword>
<feature type="transmembrane region" description="Helical" evidence="9">
    <location>
        <begin position="694"/>
        <end position="716"/>
    </location>
</feature>
<evidence type="ECO:0000256" key="9">
    <source>
        <dbReference type="RuleBase" id="RU363032"/>
    </source>
</evidence>
<evidence type="ECO:0000259" key="11">
    <source>
        <dbReference type="PROSITE" id="PS50928"/>
    </source>
</evidence>
<keyword evidence="5" id="KW-0762">Sugar transport</keyword>
<evidence type="ECO:0000313" key="13">
    <source>
        <dbReference type="Proteomes" id="UP000007161"/>
    </source>
</evidence>
<dbReference type="Pfam" id="PF00528">
    <property type="entry name" value="BPD_transp_1"/>
    <property type="match status" value="1"/>
</dbReference>
<comment type="subcellular location">
    <subcellularLocation>
        <location evidence="1 9">Cell membrane</location>
        <topology evidence="1 9">Multi-pass membrane protein</topology>
    </subcellularLocation>
</comment>
<comment type="similarity">
    <text evidence="2">Belongs to the binding-protein-dependent transport system permease family. MalFG subfamily.</text>
</comment>
<keyword evidence="3 9" id="KW-0813">Transport</keyword>
<dbReference type="GO" id="GO:0005886">
    <property type="term" value="C:plasma membrane"/>
    <property type="evidence" value="ECO:0007669"/>
    <property type="project" value="UniProtKB-SubCell"/>
</dbReference>
<dbReference type="KEGG" id="mpz:Marpi_1619"/>
<dbReference type="RefSeq" id="WP_014297079.1">
    <property type="nucleotide sequence ID" value="NC_016751.1"/>
</dbReference>
<feature type="transmembrane region" description="Helical" evidence="9">
    <location>
        <begin position="722"/>
        <end position="744"/>
    </location>
</feature>
<dbReference type="OrthoDB" id="9794684at2"/>
<dbReference type="InterPro" id="IPR035906">
    <property type="entry name" value="MetI-like_sf"/>
</dbReference>
<evidence type="ECO:0000256" key="5">
    <source>
        <dbReference type="ARBA" id="ARBA00022597"/>
    </source>
</evidence>
<sequence length="869" mass="100101">MAMIQKKNYILRHIFLIIITIIVLFPLVWVVTTSVRRDNAAFSPKLFSSRITFNYYRDLLFPKATVPELIKDMNSTAHFIGENSSLSFDEAREKLNTQISDFETYISETKQYFEDINLRFENILTNINSKYSNEILNDINTARNNEVKNLSEIEKELVRGMDLSEINENISSLKTKINEYLKLRDEARTILNQISITPENKTYISKTFDTIYGLKPGYTLWNIRVYKKWKKLQPDNSELQKLPAIIKSLYANWKDITKTAEQVDDYFATLENEKYGNELSKLKDYESKISSLQKKSNELSSKISEKNKEILKLNGDLNALLEIYAPYGEKLSSAVDIFKKYNLKEKKIYTLEMQKLMDNAKYLSNAFTTINENFVLFDDFKEYKTYIESFASSFIWINDNAVKIYSNKDVEFLNPAYKTITGVIEAINPTIKTFENLVLTLATNIKEAETLDSEYSRIKTELEKYNNEYNTLYNSLKTEFDKFDKLKNYGELLMVKEFINADVNNYEEAQFISTLLNSKIFKYYKPDKKDINIFTLKENIEEANEKFQKSLVSFNKIIEEFESQLAELKNNSDDYLKLNYGGYTADILPIMQISSIYNSKYGPAKADLSRSSRIVSDLSDSVKYKALKSDLRKIDGNIYNLLDKWNPKQRKPFLRWLMNSIIVAGITAILTVLMTAVAAYPFSRMRFKGRKEGLLYLMLIQMFPAIMYMVALYGILKFMGDYFGFIGLDTLSGLIFVYLGGVAFNMWLIKGYYDTIPDSLEESAMIDGATRFQTFWLIVLPLASPILAVVTILSFMGTFNEFVMARIVLASEQNFTYAVGLQTFSSGPFETEWGLFTAAALLGAVPMVILFLSMQKYLVGGLTQGSVKG</sequence>
<evidence type="ECO:0000256" key="4">
    <source>
        <dbReference type="ARBA" id="ARBA00022475"/>
    </source>
</evidence>
<dbReference type="SUPFAM" id="SSF161098">
    <property type="entry name" value="MetI-like"/>
    <property type="match status" value="2"/>
</dbReference>
<dbReference type="PANTHER" id="PTHR32243:SF50">
    <property type="entry name" value="MALTOSE_MALTODEXTRIN TRANSPORT SYSTEM PERMEASE PROTEIN MALG"/>
    <property type="match status" value="1"/>
</dbReference>
<evidence type="ECO:0000256" key="6">
    <source>
        <dbReference type="ARBA" id="ARBA00022692"/>
    </source>
</evidence>